<dbReference type="Proteomes" id="UP000814128">
    <property type="component" value="Unassembled WGS sequence"/>
</dbReference>
<reference evidence="1" key="2">
    <citation type="journal article" date="2022" name="New Phytol.">
        <title>Evolutionary transition to the ectomycorrhizal habit in the genomes of a hyperdiverse lineage of mushroom-forming fungi.</title>
        <authorList>
            <person name="Looney B."/>
            <person name="Miyauchi S."/>
            <person name="Morin E."/>
            <person name="Drula E."/>
            <person name="Courty P.E."/>
            <person name="Kohler A."/>
            <person name="Kuo A."/>
            <person name="LaButti K."/>
            <person name="Pangilinan J."/>
            <person name="Lipzen A."/>
            <person name="Riley R."/>
            <person name="Andreopoulos W."/>
            <person name="He G."/>
            <person name="Johnson J."/>
            <person name="Nolan M."/>
            <person name="Tritt A."/>
            <person name="Barry K.W."/>
            <person name="Grigoriev I.V."/>
            <person name="Nagy L.G."/>
            <person name="Hibbett D."/>
            <person name="Henrissat B."/>
            <person name="Matheny P.B."/>
            <person name="Labbe J."/>
            <person name="Martin F.M."/>
        </authorList>
    </citation>
    <scope>NUCLEOTIDE SEQUENCE</scope>
    <source>
        <strain evidence="1">EC-137</strain>
    </source>
</reference>
<keyword evidence="2" id="KW-1185">Reference proteome</keyword>
<feature type="non-terminal residue" evidence="1">
    <location>
        <position position="342"/>
    </location>
</feature>
<protein>
    <submittedName>
        <fullName evidence="1">Aspartic peptidase domain-containing protein</fullName>
    </submittedName>
</protein>
<feature type="non-terminal residue" evidence="1">
    <location>
        <position position="1"/>
    </location>
</feature>
<reference evidence="1" key="1">
    <citation type="submission" date="2021-02" db="EMBL/GenBank/DDBJ databases">
        <authorList>
            <consortium name="DOE Joint Genome Institute"/>
            <person name="Ahrendt S."/>
            <person name="Looney B.P."/>
            <person name="Miyauchi S."/>
            <person name="Morin E."/>
            <person name="Drula E."/>
            <person name="Courty P.E."/>
            <person name="Chicoki N."/>
            <person name="Fauchery L."/>
            <person name="Kohler A."/>
            <person name="Kuo A."/>
            <person name="Labutti K."/>
            <person name="Pangilinan J."/>
            <person name="Lipzen A."/>
            <person name="Riley R."/>
            <person name="Andreopoulos W."/>
            <person name="He G."/>
            <person name="Johnson J."/>
            <person name="Barry K.W."/>
            <person name="Grigoriev I.V."/>
            <person name="Nagy L."/>
            <person name="Hibbett D."/>
            <person name="Henrissat B."/>
            <person name="Matheny P.B."/>
            <person name="Labbe J."/>
            <person name="Martin F."/>
        </authorList>
    </citation>
    <scope>NUCLEOTIDE SEQUENCE</scope>
    <source>
        <strain evidence="1">EC-137</strain>
    </source>
</reference>
<organism evidence="1 2">
    <name type="scientific">Vararia minispora EC-137</name>
    <dbReference type="NCBI Taxonomy" id="1314806"/>
    <lineage>
        <taxon>Eukaryota</taxon>
        <taxon>Fungi</taxon>
        <taxon>Dikarya</taxon>
        <taxon>Basidiomycota</taxon>
        <taxon>Agaricomycotina</taxon>
        <taxon>Agaricomycetes</taxon>
        <taxon>Russulales</taxon>
        <taxon>Lachnocladiaceae</taxon>
        <taxon>Vararia</taxon>
    </lineage>
</organism>
<evidence type="ECO:0000313" key="1">
    <source>
        <dbReference type="EMBL" id="KAI0027944.1"/>
    </source>
</evidence>
<evidence type="ECO:0000313" key="2">
    <source>
        <dbReference type="Proteomes" id="UP000814128"/>
    </source>
</evidence>
<comment type="caution">
    <text evidence="1">The sequence shown here is derived from an EMBL/GenBank/DDBJ whole genome shotgun (WGS) entry which is preliminary data.</text>
</comment>
<sequence length="342" mass="34674">QGFDTSYIAPINVGTPAQTFDVVLDTGSSDLWLATNGCSGCASGTPLFNTGSSSSFTSANRPATFQYGSGGAQGTLGQDTVSFAGFTLSNQPVSAVSLVTANIINGPISGIMGLGFQALSQFNLAPFWQNLVSGNRLPNAEFAFFLARESSTAQGNDSENPGGVFTLGGTNSSLFQGSIDFQSFPSGSSPSYWLQTVSQVLLNGQAVSIGSASNNLAAIDTGTTLIGGPSAAVQNFYSRIQGSVSIGNGMFAYPCSTTLNVSFAFGGSSWPVAAQDLNFGRVPGGAGLCQGAIFDVAQGSATSASTPSWIIGDAFLKSVYTVFRSSPAAVGFAQLSTAAGGS</sequence>
<accession>A0ACB8Q8B2</accession>
<proteinExistence type="predicted"/>
<gene>
    <name evidence="1" type="ORF">K488DRAFT_17657</name>
</gene>
<name>A0ACB8Q8B2_9AGAM</name>
<dbReference type="EMBL" id="MU273815">
    <property type="protein sequence ID" value="KAI0027944.1"/>
    <property type="molecule type" value="Genomic_DNA"/>
</dbReference>